<reference evidence="1 2" key="1">
    <citation type="submission" date="2024-01" db="EMBL/GenBank/DDBJ databases">
        <title>The genome of the rayed Mediterranean limpet Patella caerulea (Linnaeus, 1758).</title>
        <authorList>
            <person name="Anh-Thu Weber A."/>
            <person name="Halstead-Nussloch G."/>
        </authorList>
    </citation>
    <scope>NUCLEOTIDE SEQUENCE [LARGE SCALE GENOMIC DNA]</scope>
    <source>
        <strain evidence="1">AATW-2023a</strain>
        <tissue evidence="1">Whole specimen</tissue>
    </source>
</reference>
<dbReference type="Proteomes" id="UP001347796">
    <property type="component" value="Unassembled WGS sequence"/>
</dbReference>
<name>A0AAN8FW43_PATCE</name>
<evidence type="ECO:0000313" key="1">
    <source>
        <dbReference type="EMBL" id="KAK6165352.1"/>
    </source>
</evidence>
<proteinExistence type="predicted"/>
<protein>
    <submittedName>
        <fullName evidence="1">Uncharacterized protein</fullName>
    </submittedName>
</protein>
<organism evidence="1 2">
    <name type="scientific">Patella caerulea</name>
    <name type="common">Rayed Mediterranean limpet</name>
    <dbReference type="NCBI Taxonomy" id="87958"/>
    <lineage>
        <taxon>Eukaryota</taxon>
        <taxon>Metazoa</taxon>
        <taxon>Spiralia</taxon>
        <taxon>Lophotrochozoa</taxon>
        <taxon>Mollusca</taxon>
        <taxon>Gastropoda</taxon>
        <taxon>Patellogastropoda</taxon>
        <taxon>Patelloidea</taxon>
        <taxon>Patellidae</taxon>
        <taxon>Patella</taxon>
    </lineage>
</organism>
<dbReference type="AlphaFoldDB" id="A0AAN8FW43"/>
<evidence type="ECO:0000313" key="2">
    <source>
        <dbReference type="Proteomes" id="UP001347796"/>
    </source>
</evidence>
<accession>A0AAN8FW43</accession>
<gene>
    <name evidence="1" type="ORF">SNE40_022294</name>
</gene>
<dbReference type="EMBL" id="JAZGQO010000021">
    <property type="protein sequence ID" value="KAK6165352.1"/>
    <property type="molecule type" value="Genomic_DNA"/>
</dbReference>
<sequence>MTRKRLKLNEDKSEFLVISSKSQSSKLFKADSIKIGDCSISPKKQSKNPGYSRICSNLNIDAYQSVVRALVTLHNIANSLLLGAPETALNRLHLAQNNAVRFITRSRKFDHVSAYSCIK</sequence>
<comment type="caution">
    <text evidence="1">The sequence shown here is derived from an EMBL/GenBank/DDBJ whole genome shotgun (WGS) entry which is preliminary data.</text>
</comment>
<keyword evidence="2" id="KW-1185">Reference proteome</keyword>